<evidence type="ECO:0000313" key="2">
    <source>
        <dbReference type="EMBL" id="CAG2060394.1"/>
    </source>
</evidence>
<gene>
    <name evidence="2" type="ORF">TPAB3V08_LOCUS7350</name>
</gene>
<sequence length="236" mass="25906">MKPGLPKAVPADIYGTESPEGVPPPRTNGRRGRGGELEPGMARSGRDFLVFEREDCFIALLPSSLISSGVLTLPALVVNSERTNVRHDRNSPSLSTSLYKSLYQPVQDSPPACTSLSTSLYKHPVLPHVPLLLAAVARGNMSDRPQADRADRRHHPLLSGSPTKRRKQNNVSIIGIKSRRKESAKRVCNVIARWKWKEGITIKGLAGSQGNDLWRQSTFEELMCSVIPEVSACVVH</sequence>
<dbReference type="EMBL" id="CAJPIN010012303">
    <property type="protein sequence ID" value="CAG2060394.1"/>
    <property type="molecule type" value="Genomic_DNA"/>
</dbReference>
<proteinExistence type="predicted"/>
<feature type="region of interest" description="Disordered" evidence="1">
    <location>
        <begin position="142"/>
        <end position="168"/>
    </location>
</feature>
<keyword evidence="3" id="KW-1185">Reference proteome</keyword>
<evidence type="ECO:0000313" key="3">
    <source>
        <dbReference type="Proteomes" id="UP001153148"/>
    </source>
</evidence>
<feature type="region of interest" description="Disordered" evidence="1">
    <location>
        <begin position="1"/>
        <end position="40"/>
    </location>
</feature>
<protein>
    <submittedName>
        <fullName evidence="2">Uncharacterized protein</fullName>
    </submittedName>
</protein>
<comment type="caution">
    <text evidence="2">The sequence shown here is derived from an EMBL/GenBank/DDBJ whole genome shotgun (WGS) entry which is preliminary data.</text>
</comment>
<name>A0ABN7NXC6_TIMPD</name>
<accession>A0ABN7NXC6</accession>
<evidence type="ECO:0000256" key="1">
    <source>
        <dbReference type="SAM" id="MobiDB-lite"/>
    </source>
</evidence>
<dbReference type="Proteomes" id="UP001153148">
    <property type="component" value="Unassembled WGS sequence"/>
</dbReference>
<reference evidence="2" key="1">
    <citation type="submission" date="2021-03" db="EMBL/GenBank/DDBJ databases">
        <authorList>
            <person name="Tran Van P."/>
        </authorList>
    </citation>
    <scope>NUCLEOTIDE SEQUENCE</scope>
</reference>
<organism evidence="2 3">
    <name type="scientific">Timema podura</name>
    <name type="common">Walking stick</name>
    <dbReference type="NCBI Taxonomy" id="61482"/>
    <lineage>
        <taxon>Eukaryota</taxon>
        <taxon>Metazoa</taxon>
        <taxon>Ecdysozoa</taxon>
        <taxon>Arthropoda</taxon>
        <taxon>Hexapoda</taxon>
        <taxon>Insecta</taxon>
        <taxon>Pterygota</taxon>
        <taxon>Neoptera</taxon>
        <taxon>Polyneoptera</taxon>
        <taxon>Phasmatodea</taxon>
        <taxon>Timematodea</taxon>
        <taxon>Timematoidea</taxon>
        <taxon>Timematidae</taxon>
        <taxon>Timema</taxon>
    </lineage>
</organism>